<dbReference type="Proteomes" id="UP000552644">
    <property type="component" value="Unassembled WGS sequence"/>
</dbReference>
<dbReference type="EMBL" id="JACHJP010000002">
    <property type="protein sequence ID" value="MBB4915694.1"/>
    <property type="molecule type" value="Genomic_DNA"/>
</dbReference>
<dbReference type="AlphaFoldDB" id="A0A7W7QLN5"/>
<sequence>MPRMSRLLAVPSSLVLLVALFVSVPASAVVLDVTCVPPSSDLVTYDPALTVTPRNVAITATTTYGPCVSAGVPGLTSGSRTFQGTGSRSCLSLLSTGTETFTITWNTGQTSTVSVSKIVNVVGAALVVTFTGTVTSGLFAGDAVLQTVTGPSADITLCTLGLGTVSSINSLVTLEITSV</sequence>
<organism evidence="2 3">
    <name type="scientific">Streptosporangium saharense</name>
    <dbReference type="NCBI Taxonomy" id="1706840"/>
    <lineage>
        <taxon>Bacteria</taxon>
        <taxon>Bacillati</taxon>
        <taxon>Actinomycetota</taxon>
        <taxon>Actinomycetes</taxon>
        <taxon>Streptosporangiales</taxon>
        <taxon>Streptosporangiaceae</taxon>
        <taxon>Streptosporangium</taxon>
    </lineage>
</organism>
<evidence type="ECO:0000256" key="1">
    <source>
        <dbReference type="SAM" id="SignalP"/>
    </source>
</evidence>
<comment type="caution">
    <text evidence="2">The sequence shown here is derived from an EMBL/GenBank/DDBJ whole genome shotgun (WGS) entry which is preliminary data.</text>
</comment>
<gene>
    <name evidence="2" type="ORF">FHS44_002779</name>
</gene>
<name>A0A7W7QLN5_9ACTN</name>
<dbReference type="RefSeq" id="WP_184714326.1">
    <property type="nucleotide sequence ID" value="NZ_JACHJP010000002.1"/>
</dbReference>
<evidence type="ECO:0000313" key="2">
    <source>
        <dbReference type="EMBL" id="MBB4915694.1"/>
    </source>
</evidence>
<feature type="chain" id="PRO_5031397463" description="Ig-like domain-containing protein" evidence="1">
    <location>
        <begin position="29"/>
        <end position="179"/>
    </location>
</feature>
<reference evidence="2 3" key="1">
    <citation type="submission" date="2020-08" db="EMBL/GenBank/DDBJ databases">
        <title>Genomic Encyclopedia of Type Strains, Phase III (KMG-III): the genomes of soil and plant-associated and newly described type strains.</title>
        <authorList>
            <person name="Whitman W."/>
        </authorList>
    </citation>
    <scope>NUCLEOTIDE SEQUENCE [LARGE SCALE GENOMIC DNA]</scope>
    <source>
        <strain evidence="2 3">CECT 8840</strain>
    </source>
</reference>
<keyword evidence="3" id="KW-1185">Reference proteome</keyword>
<evidence type="ECO:0008006" key="4">
    <source>
        <dbReference type="Google" id="ProtNLM"/>
    </source>
</evidence>
<keyword evidence="1" id="KW-0732">Signal</keyword>
<proteinExistence type="predicted"/>
<feature type="signal peptide" evidence="1">
    <location>
        <begin position="1"/>
        <end position="28"/>
    </location>
</feature>
<protein>
    <recommendedName>
        <fullName evidence="4">Ig-like domain-containing protein</fullName>
    </recommendedName>
</protein>
<evidence type="ECO:0000313" key="3">
    <source>
        <dbReference type="Proteomes" id="UP000552644"/>
    </source>
</evidence>
<accession>A0A7W7QLN5</accession>